<dbReference type="EMBL" id="NISI01000006">
    <property type="protein sequence ID" value="OWR03246.1"/>
    <property type="molecule type" value="Genomic_DNA"/>
</dbReference>
<keyword evidence="2" id="KW-1185">Reference proteome</keyword>
<evidence type="ECO:0000313" key="1">
    <source>
        <dbReference type="EMBL" id="OWR03246.1"/>
    </source>
</evidence>
<organism evidence="1 2">
    <name type="scientific">Roseateles puraquae</name>
    <dbReference type="NCBI Taxonomy" id="431059"/>
    <lineage>
        <taxon>Bacteria</taxon>
        <taxon>Pseudomonadati</taxon>
        <taxon>Pseudomonadota</taxon>
        <taxon>Betaproteobacteria</taxon>
        <taxon>Burkholderiales</taxon>
        <taxon>Sphaerotilaceae</taxon>
        <taxon>Roseateles</taxon>
    </lineage>
</organism>
<name>A0A254N5A5_9BURK</name>
<protein>
    <submittedName>
        <fullName evidence="1">Bacteriocin-protection protein</fullName>
    </submittedName>
</protein>
<reference evidence="1 2" key="1">
    <citation type="journal article" date="2007" name="Int. J. Syst. Evol. Microbiol.">
        <title>Description of Pelomonas aquatica sp. nov. and Pelomonas puraquae sp. nov., isolated from industrial and haemodialysis water.</title>
        <authorList>
            <person name="Gomila M."/>
            <person name="Bowien B."/>
            <person name="Falsen E."/>
            <person name="Moore E.R."/>
            <person name="Lalucat J."/>
        </authorList>
    </citation>
    <scope>NUCLEOTIDE SEQUENCE [LARGE SCALE GENOMIC DNA]</scope>
    <source>
        <strain evidence="1 2">CCUG 52769</strain>
    </source>
</reference>
<gene>
    <name evidence="1" type="ORF">CDO81_16950</name>
</gene>
<dbReference type="Proteomes" id="UP000197446">
    <property type="component" value="Unassembled WGS sequence"/>
</dbReference>
<sequence length="188" mass="21352">MATAPHFFDSPEALRDWFTQHAASSTELIVGFVKRATGRAGLTWPQSVDEALCVGWIDGIRHRLDDEHYKIRFTPRKPGSHWSAVNIKRVPELQAEGRMTPAGLAAFEARTEARSRRASYEQETVALPPEDLRTFKAHRAAWRFFSATPPGYQRKVIWLVISAKRADTRARRLAQLIEACGRGERLWG</sequence>
<dbReference type="AlphaFoldDB" id="A0A254N5A5"/>
<proteinExistence type="predicted"/>
<dbReference type="RefSeq" id="WP_088484398.1">
    <property type="nucleotide sequence ID" value="NZ_NISI01000006.1"/>
</dbReference>
<evidence type="ECO:0000313" key="2">
    <source>
        <dbReference type="Proteomes" id="UP000197446"/>
    </source>
</evidence>
<accession>A0A254N5A5</accession>
<dbReference type="Pfam" id="PF13376">
    <property type="entry name" value="OmdA"/>
    <property type="match status" value="1"/>
</dbReference>
<dbReference type="OrthoDB" id="9796999at2"/>
<comment type="caution">
    <text evidence="1">The sequence shown here is derived from an EMBL/GenBank/DDBJ whole genome shotgun (WGS) entry which is preliminary data.</text>
</comment>